<evidence type="ECO:0000313" key="1">
    <source>
        <dbReference type="EMBL" id="SUH71848.1"/>
    </source>
</evidence>
<gene>
    <name evidence="1" type="ORF">NCTC13184_07298</name>
</gene>
<dbReference type="RefSeq" id="WP_128145823.1">
    <property type="nucleotide sequence ID" value="NZ_UGRU01000002.1"/>
</dbReference>
<dbReference type="Proteomes" id="UP000255082">
    <property type="component" value="Unassembled WGS sequence"/>
</dbReference>
<dbReference type="EMBL" id="UGRU01000002">
    <property type="protein sequence ID" value="SUH71848.1"/>
    <property type="molecule type" value="Genomic_DNA"/>
</dbReference>
<organism evidence="1 2">
    <name type="scientific">Nocardia africana</name>
    <dbReference type="NCBI Taxonomy" id="134964"/>
    <lineage>
        <taxon>Bacteria</taxon>
        <taxon>Bacillati</taxon>
        <taxon>Actinomycetota</taxon>
        <taxon>Actinomycetes</taxon>
        <taxon>Mycobacteriales</taxon>
        <taxon>Nocardiaceae</taxon>
        <taxon>Nocardia</taxon>
    </lineage>
</organism>
<proteinExistence type="predicted"/>
<name>A0A379X5U4_9NOCA</name>
<evidence type="ECO:0000313" key="2">
    <source>
        <dbReference type="Proteomes" id="UP000255082"/>
    </source>
</evidence>
<protein>
    <submittedName>
        <fullName evidence="1">Uncharacterized protein</fullName>
    </submittedName>
</protein>
<reference evidence="1 2" key="1">
    <citation type="submission" date="2018-06" db="EMBL/GenBank/DDBJ databases">
        <authorList>
            <consortium name="Pathogen Informatics"/>
            <person name="Doyle S."/>
        </authorList>
    </citation>
    <scope>NUCLEOTIDE SEQUENCE [LARGE SCALE GENOMIC DNA]</scope>
    <source>
        <strain evidence="1 2">NCTC13184</strain>
    </source>
</reference>
<accession>A0A379X5U4</accession>
<dbReference type="AlphaFoldDB" id="A0A379X5U4"/>
<sequence length="142" mass="15195">MLPAPVAVMQARHIAAARMHLASAHGLAADHGAPGTAERHTRHTERGALDTAYARIHEPLWDLQQYAERSALASGAIVALPELMKPNDPADQALYPSMHLGVAVVSAEFRADLGVVAGQWVRDVPGPMRLVSSRIAWGEGLK</sequence>